<accession>A0ABY5DK90</accession>
<feature type="binding site" evidence="7 8">
    <location>
        <position position="13"/>
    </location>
    <ligand>
        <name>S-adenosyl-L-methionine</name>
        <dbReference type="ChEBI" id="CHEBI:59789"/>
    </ligand>
</feature>
<dbReference type="InterPro" id="IPR020596">
    <property type="entry name" value="rRNA_Ade_Mease_Trfase_CS"/>
</dbReference>
<dbReference type="GO" id="GO:0052908">
    <property type="term" value="F:16S rRNA (adenine(1518)-N(6)/adenine(1519)-N(6))-dimethyltransferase activity"/>
    <property type="evidence" value="ECO:0007669"/>
    <property type="project" value="UniProtKB-EC"/>
</dbReference>
<name>A0ABY5DK90_9GAMM</name>
<comment type="similarity">
    <text evidence="7">Belongs to the class I-like SAM-binding methyltransferase superfamily. rRNA adenine N(6)-methyltransferase family. RsmA subfamily.</text>
</comment>
<dbReference type="SUPFAM" id="SSF53335">
    <property type="entry name" value="S-adenosyl-L-methionine-dependent methyltransferases"/>
    <property type="match status" value="1"/>
</dbReference>
<dbReference type="PANTHER" id="PTHR11727:SF7">
    <property type="entry name" value="DIMETHYLADENOSINE TRANSFERASE-RELATED"/>
    <property type="match status" value="1"/>
</dbReference>
<keyword evidence="3 7" id="KW-0489">Methyltransferase</keyword>
<evidence type="ECO:0000256" key="4">
    <source>
        <dbReference type="ARBA" id="ARBA00022679"/>
    </source>
</evidence>
<dbReference type="PROSITE" id="PS01131">
    <property type="entry name" value="RRNA_A_DIMETH"/>
    <property type="match status" value="1"/>
</dbReference>
<dbReference type="Gene3D" id="3.40.50.150">
    <property type="entry name" value="Vaccinia Virus protein VP39"/>
    <property type="match status" value="1"/>
</dbReference>
<dbReference type="CDD" id="cd02440">
    <property type="entry name" value="AdoMet_MTases"/>
    <property type="match status" value="1"/>
</dbReference>
<dbReference type="EC" id="2.1.1.182" evidence="7"/>
<evidence type="ECO:0000256" key="3">
    <source>
        <dbReference type="ARBA" id="ARBA00022603"/>
    </source>
</evidence>
<evidence type="ECO:0000256" key="1">
    <source>
        <dbReference type="ARBA" id="ARBA00022490"/>
    </source>
</evidence>
<sequence length="264" mass="29874">MTGFKKKKRFGQHFLKDKELLNMISGYGGLDASSLCLEIGPGRGALTIPLLKTGAKVVAVEIDQSLEPRLQDIKRKHKNFDFCMADILTVDLYQLLGGAQRFTLVSNLPYEISTPLIFYMASYLDHLQMMVLLLQKEVVMRMAASVGTAEYGRLSVMSQIYFEVTPLIEVPPEAFSPPPSVWSQVVVCKPIKVEVSDIDSFSEFVRYMFTHRRKMVRQRLKDFLTEDDYSTLGLNSDARPQDISVTDYIRVFECLVQKGAGLPK</sequence>
<dbReference type="InterPro" id="IPR029063">
    <property type="entry name" value="SAM-dependent_MTases_sf"/>
</dbReference>
<feature type="binding site" evidence="7 8">
    <location>
        <position position="40"/>
    </location>
    <ligand>
        <name>S-adenosyl-L-methionine</name>
        <dbReference type="ChEBI" id="CHEBI:59789"/>
    </ligand>
</feature>
<dbReference type="RefSeq" id="WP_258568466.1">
    <property type="nucleotide sequence ID" value="NZ_CP092900.1"/>
</dbReference>
<keyword evidence="11" id="KW-1185">Reference proteome</keyword>
<evidence type="ECO:0000256" key="7">
    <source>
        <dbReference type="HAMAP-Rule" id="MF_00607"/>
    </source>
</evidence>
<evidence type="ECO:0000313" key="11">
    <source>
        <dbReference type="Proteomes" id="UP001055955"/>
    </source>
</evidence>
<dbReference type="InterPro" id="IPR011530">
    <property type="entry name" value="rRNA_adenine_dimethylase"/>
</dbReference>
<dbReference type="Proteomes" id="UP001055955">
    <property type="component" value="Chromosome"/>
</dbReference>
<evidence type="ECO:0000259" key="9">
    <source>
        <dbReference type="SMART" id="SM00650"/>
    </source>
</evidence>
<feature type="binding site" evidence="7 8">
    <location>
        <position position="15"/>
    </location>
    <ligand>
        <name>S-adenosyl-L-methionine</name>
        <dbReference type="ChEBI" id="CHEBI:59789"/>
    </ligand>
</feature>
<dbReference type="EMBL" id="CP092900">
    <property type="protein sequence ID" value="UTC24681.1"/>
    <property type="molecule type" value="Genomic_DNA"/>
</dbReference>
<dbReference type="SMART" id="SM00650">
    <property type="entry name" value="rADc"/>
    <property type="match status" value="1"/>
</dbReference>
<dbReference type="Pfam" id="PF00398">
    <property type="entry name" value="RrnaAD"/>
    <property type="match status" value="1"/>
</dbReference>
<keyword evidence="2 7" id="KW-0698">rRNA processing</keyword>
<evidence type="ECO:0000256" key="2">
    <source>
        <dbReference type="ARBA" id="ARBA00022552"/>
    </source>
</evidence>
<evidence type="ECO:0000256" key="6">
    <source>
        <dbReference type="ARBA" id="ARBA00022884"/>
    </source>
</evidence>
<feature type="domain" description="Ribosomal RNA adenine methylase transferase N-terminal" evidence="9">
    <location>
        <begin position="20"/>
        <end position="192"/>
    </location>
</feature>
<comment type="function">
    <text evidence="7">Specifically dimethylates two adjacent adenosines (A1518 and A1519) in the loop of a conserved hairpin near the 3'-end of 16S rRNA in the 30S particle. May play a critical role in biogenesis of 30S subunits.</text>
</comment>
<dbReference type="InterPro" id="IPR001737">
    <property type="entry name" value="KsgA/Erm"/>
</dbReference>
<protein>
    <recommendedName>
        <fullName evidence="7">Ribosomal RNA small subunit methyltransferase A</fullName>
        <ecNumber evidence="7">2.1.1.182</ecNumber>
    </recommendedName>
    <alternativeName>
        <fullName evidence="7">16S rRNA (adenine(1518)-N(6)/adenine(1519)-N(6))-dimethyltransferase</fullName>
    </alternativeName>
    <alternativeName>
        <fullName evidence="7">16S rRNA dimethyladenosine transferase</fullName>
    </alternativeName>
    <alternativeName>
        <fullName evidence="7">16S rRNA dimethylase</fullName>
    </alternativeName>
    <alternativeName>
        <fullName evidence="7">S-adenosylmethionine-6-N', N'-adenosyl(rRNA) dimethyltransferase</fullName>
    </alternativeName>
</protein>
<dbReference type="Gene3D" id="1.10.8.100">
    <property type="entry name" value="Ribosomal RNA adenine dimethylase-like, domain 2"/>
    <property type="match status" value="1"/>
</dbReference>
<feature type="binding site" evidence="7 8">
    <location>
        <position position="86"/>
    </location>
    <ligand>
        <name>S-adenosyl-L-methionine</name>
        <dbReference type="ChEBI" id="CHEBI:59789"/>
    </ligand>
</feature>
<comment type="catalytic activity">
    <reaction evidence="7">
        <text>adenosine(1518)/adenosine(1519) in 16S rRNA + 4 S-adenosyl-L-methionine = N(6)-dimethyladenosine(1518)/N(6)-dimethyladenosine(1519) in 16S rRNA + 4 S-adenosyl-L-homocysteine + 4 H(+)</text>
        <dbReference type="Rhea" id="RHEA:19609"/>
        <dbReference type="Rhea" id="RHEA-COMP:10232"/>
        <dbReference type="Rhea" id="RHEA-COMP:10233"/>
        <dbReference type="ChEBI" id="CHEBI:15378"/>
        <dbReference type="ChEBI" id="CHEBI:57856"/>
        <dbReference type="ChEBI" id="CHEBI:59789"/>
        <dbReference type="ChEBI" id="CHEBI:74411"/>
        <dbReference type="ChEBI" id="CHEBI:74493"/>
        <dbReference type="EC" id="2.1.1.182"/>
    </reaction>
</comment>
<evidence type="ECO:0000256" key="5">
    <source>
        <dbReference type="ARBA" id="ARBA00022691"/>
    </source>
</evidence>
<gene>
    <name evidence="7 10" type="primary">rsmA</name>
    <name evidence="7" type="synonym">ksgA</name>
    <name evidence="10" type="ORF">MMH89_00690</name>
</gene>
<feature type="binding site" evidence="7 8">
    <location>
        <position position="107"/>
    </location>
    <ligand>
        <name>S-adenosyl-L-methionine</name>
        <dbReference type="ChEBI" id="CHEBI:59789"/>
    </ligand>
</feature>
<feature type="binding site" evidence="7 8">
    <location>
        <position position="61"/>
    </location>
    <ligand>
        <name>S-adenosyl-L-methionine</name>
        <dbReference type="ChEBI" id="CHEBI:59789"/>
    </ligand>
</feature>
<proteinExistence type="inferred from homology"/>
<keyword evidence="4 7" id="KW-0808">Transferase</keyword>
<keyword evidence="6 7" id="KW-0694">RNA-binding</keyword>
<dbReference type="InterPro" id="IPR020598">
    <property type="entry name" value="rRNA_Ade_methylase_Trfase_N"/>
</dbReference>
<dbReference type="NCBIfam" id="TIGR00755">
    <property type="entry name" value="ksgA"/>
    <property type="match status" value="1"/>
</dbReference>
<keyword evidence="5 7" id="KW-0949">S-adenosyl-L-methionine</keyword>
<dbReference type="HAMAP" id="MF_00607">
    <property type="entry name" value="16SrRNA_methyltr_A"/>
    <property type="match status" value="1"/>
</dbReference>
<dbReference type="InterPro" id="IPR023165">
    <property type="entry name" value="rRNA_Ade_diMease-like_C"/>
</dbReference>
<comment type="subcellular location">
    <subcellularLocation>
        <location evidence="7">Cytoplasm</location>
    </subcellularLocation>
</comment>
<evidence type="ECO:0000313" key="10">
    <source>
        <dbReference type="EMBL" id="UTC24681.1"/>
    </source>
</evidence>
<reference evidence="10 11" key="1">
    <citation type="journal article" date="2022" name="Nat. Microbiol.">
        <title>The microbiome of a bacterivorous marine choanoflagellate contains a resource-demanding obligate bacterial associate.</title>
        <authorList>
            <person name="Needham D.M."/>
            <person name="Poirier C."/>
            <person name="Bachy C."/>
            <person name="George E.E."/>
            <person name="Wilken S."/>
            <person name="Yung C.C.M."/>
            <person name="Limardo A.J."/>
            <person name="Morando M."/>
            <person name="Sudek L."/>
            <person name="Malmstrom R.R."/>
            <person name="Keeling P.J."/>
            <person name="Santoro A.E."/>
            <person name="Worden A.Z."/>
        </authorList>
    </citation>
    <scope>NUCLEOTIDE SEQUENCE [LARGE SCALE GENOMIC DNA]</scope>
    <source>
        <strain evidence="10 11">Comchoano-1</strain>
    </source>
</reference>
<dbReference type="PANTHER" id="PTHR11727">
    <property type="entry name" value="DIMETHYLADENOSINE TRANSFERASE"/>
    <property type="match status" value="1"/>
</dbReference>
<keyword evidence="1 7" id="KW-0963">Cytoplasm</keyword>
<organism evidence="10 11">
    <name type="scientific">Candidatus Comchoanobacter bicostacola</name>
    <dbReference type="NCBI Taxonomy" id="2919598"/>
    <lineage>
        <taxon>Bacteria</taxon>
        <taxon>Pseudomonadati</taxon>
        <taxon>Pseudomonadota</taxon>
        <taxon>Gammaproteobacteria</taxon>
        <taxon>Candidatus Comchoanobacterales</taxon>
        <taxon>Candidatus Comchoanobacteraceae</taxon>
        <taxon>Candidatus Comchoanobacter</taxon>
    </lineage>
</organism>
<evidence type="ECO:0000256" key="8">
    <source>
        <dbReference type="PROSITE-ProRule" id="PRU01026"/>
    </source>
</evidence>
<dbReference type="PROSITE" id="PS51689">
    <property type="entry name" value="SAM_RNA_A_N6_MT"/>
    <property type="match status" value="1"/>
</dbReference>